<dbReference type="InterPro" id="IPR012677">
    <property type="entry name" value="Nucleotide-bd_a/b_plait_sf"/>
</dbReference>
<feature type="compositionally biased region" description="Basic and acidic residues" evidence="2">
    <location>
        <begin position="172"/>
        <end position="183"/>
    </location>
</feature>
<sequence length="403" mass="45630">MKSSFALPSGKLASWADEDDDDNMIHDPIESDIRQDDSREENNEEVKVYPQTRRESRTYQSTEIPRDPPYKIRVANLPSDVREDDLVDLFGTKARFHVPMPRKNGSGRGRVAFVEFENREDAVKALDFKHHEMRRNCLEISVAEERYNSGGRGRGRGRRQQSAGRVNTSSYRGDRDSDRRELLQDIPKGRPKLHILPRSIEKDSTGERTTANKNIFGDAKARDEIAFQARQQSQQQSQAAESSTYKIQKRLNAKIDETQTETDSEIVSKLDDTTLDGARPQRSQSRNNEGRGRGGRGRGSGRQKTEVGDRDRDRDHDRRGRGRGRGRHSSTESGRVYRPRRASEASQSEDVVLPTPTVPVFVSKNKEQKKSLKATHSNKGKQKTGINEKNIFNLLGASDSDAV</sequence>
<dbReference type="OrthoDB" id="439808at2759"/>
<dbReference type="AlphaFoldDB" id="A0A024GGP1"/>
<evidence type="ECO:0000259" key="3">
    <source>
        <dbReference type="PROSITE" id="PS50102"/>
    </source>
</evidence>
<dbReference type="EMBL" id="CAIX01000100">
    <property type="protein sequence ID" value="CCI45505.1"/>
    <property type="molecule type" value="Genomic_DNA"/>
</dbReference>
<reference evidence="4 5" key="1">
    <citation type="submission" date="2012-05" db="EMBL/GenBank/DDBJ databases">
        <title>Recombination and specialization in a pathogen metapopulation.</title>
        <authorList>
            <person name="Gardiner A."/>
            <person name="Kemen E."/>
            <person name="Schultz-Larsen T."/>
            <person name="MacLean D."/>
            <person name="Van Oosterhout C."/>
            <person name="Jones J.D.G."/>
        </authorList>
    </citation>
    <scope>NUCLEOTIDE SEQUENCE [LARGE SCALE GENOMIC DNA]</scope>
    <source>
        <strain evidence="4 5">Ac Nc2</strain>
    </source>
</reference>
<feature type="compositionally biased region" description="Basic residues" evidence="2">
    <location>
        <begin position="371"/>
        <end position="382"/>
    </location>
</feature>
<feature type="compositionally biased region" description="Basic and acidic residues" evidence="2">
    <location>
        <begin position="23"/>
        <end position="57"/>
    </location>
</feature>
<evidence type="ECO:0000256" key="2">
    <source>
        <dbReference type="SAM" id="MobiDB-lite"/>
    </source>
</evidence>
<feature type="region of interest" description="Disordered" evidence="2">
    <location>
        <begin position="1"/>
        <end position="70"/>
    </location>
</feature>
<feature type="compositionally biased region" description="Low complexity" evidence="2">
    <location>
        <begin position="351"/>
        <end position="362"/>
    </location>
</feature>
<feature type="compositionally biased region" description="Basic residues" evidence="2">
    <location>
        <begin position="319"/>
        <end position="328"/>
    </location>
</feature>
<organism evidence="4 5">
    <name type="scientific">Albugo candida</name>
    <dbReference type="NCBI Taxonomy" id="65357"/>
    <lineage>
        <taxon>Eukaryota</taxon>
        <taxon>Sar</taxon>
        <taxon>Stramenopiles</taxon>
        <taxon>Oomycota</taxon>
        <taxon>Peronosporomycetes</taxon>
        <taxon>Albuginales</taxon>
        <taxon>Albuginaceae</taxon>
        <taxon>Albugo</taxon>
    </lineage>
</organism>
<dbReference type="Proteomes" id="UP000053237">
    <property type="component" value="Unassembled WGS sequence"/>
</dbReference>
<dbReference type="Gene3D" id="3.30.70.330">
    <property type="match status" value="1"/>
</dbReference>
<proteinExistence type="predicted"/>
<dbReference type="Pfam" id="PF00076">
    <property type="entry name" value="RRM_1"/>
    <property type="match status" value="1"/>
</dbReference>
<feature type="region of interest" description="Disordered" evidence="2">
    <location>
        <begin position="256"/>
        <end position="385"/>
    </location>
</feature>
<dbReference type="SMART" id="SM00360">
    <property type="entry name" value="RRM"/>
    <property type="match status" value="1"/>
</dbReference>
<gene>
    <name evidence="4" type="ORF">BN9_064020</name>
</gene>
<feature type="region of interest" description="Disordered" evidence="2">
    <location>
        <begin position="148"/>
        <end position="215"/>
    </location>
</feature>
<accession>A0A024GGP1</accession>
<dbReference type="InterPro" id="IPR035979">
    <property type="entry name" value="RBD_domain_sf"/>
</dbReference>
<comment type="caution">
    <text evidence="4">The sequence shown here is derived from an EMBL/GenBank/DDBJ whole genome shotgun (WGS) entry which is preliminary data.</text>
</comment>
<keyword evidence="5" id="KW-1185">Reference proteome</keyword>
<dbReference type="InParanoid" id="A0A024GGP1"/>
<protein>
    <recommendedName>
        <fullName evidence="3">RRM domain-containing protein</fullName>
    </recommendedName>
</protein>
<evidence type="ECO:0000313" key="4">
    <source>
        <dbReference type="EMBL" id="CCI45505.1"/>
    </source>
</evidence>
<dbReference type="STRING" id="65357.A0A024GGP1"/>
<name>A0A024GGP1_9STRA</name>
<dbReference type="PROSITE" id="PS50102">
    <property type="entry name" value="RRM"/>
    <property type="match status" value="1"/>
</dbReference>
<dbReference type="GO" id="GO:0003723">
    <property type="term" value="F:RNA binding"/>
    <property type="evidence" value="ECO:0007669"/>
    <property type="project" value="UniProtKB-UniRule"/>
</dbReference>
<feature type="domain" description="RRM" evidence="3">
    <location>
        <begin position="70"/>
        <end position="145"/>
    </location>
</feature>
<dbReference type="SUPFAM" id="SSF54928">
    <property type="entry name" value="RNA-binding domain, RBD"/>
    <property type="match status" value="1"/>
</dbReference>
<dbReference type="InterPro" id="IPR000504">
    <property type="entry name" value="RRM_dom"/>
</dbReference>
<evidence type="ECO:0000256" key="1">
    <source>
        <dbReference type="PROSITE-ProRule" id="PRU00176"/>
    </source>
</evidence>
<keyword evidence="1" id="KW-0694">RNA-binding</keyword>
<evidence type="ECO:0000313" key="5">
    <source>
        <dbReference type="Proteomes" id="UP000053237"/>
    </source>
</evidence>
<feature type="compositionally biased region" description="Basic and acidic residues" evidence="2">
    <location>
        <begin position="303"/>
        <end position="318"/>
    </location>
</feature>